<sequence length="540" mass="55463">MNRARQRGAIGLSATLLMLSVVLLAAVSIDSARLYLAKRTLQAQADLAALAMSRSSCYIDGVNNEEELKAEALSNLAANGFEGTATIDFATAYISNKHWKLKESAVDRSAGKVLLIETVPASLLAGGVFGEDIRLSASATVLKRLNVGYSMGSGLVDVDLTNSLLSALLGGSVSLLSYEGLLNARINLGELLAALDETGTGFNTDLSLGNLTELLETEVSVGDLLDAMISVLGSDASASAAVTLLQQLRLTGNSDALDVTLANLLSIVDETSIPDDVLGRSLLATNLNAYDLLTSVLMSANQDSVLTLNGLSLSVAGVSNLGVTLKVIQAPQYVVGYFPSDEGAEPVLKTAQLQLGISGSLSLSSLGLPVSLANFTLAVSIANAEAKLLDVQGCTLKEGMDLTFQVSPSTAGVQVNASILGLLGTSVATVSGNVPVASSSPVTKVISVQDADLPYGPERVNSSASSTLSGTIESLNLSVSLLGLTLSTAQGQSVKSLFADTLETLGSALIEPLLLGLGVSIGYADITILSADVEKGDLIQ</sequence>
<gene>
    <name evidence="1" type="ORF">WH50_25425</name>
</gene>
<proteinExistence type="predicted"/>
<protein>
    <recommendedName>
        <fullName evidence="3">Flp pilus-assembly TadG-like N-terminal domain-containing protein</fullName>
    </recommendedName>
</protein>
<dbReference type="EMBL" id="LAPT01000186">
    <property type="protein sequence ID" value="PXF28605.1"/>
    <property type="molecule type" value="Genomic_DNA"/>
</dbReference>
<name>A0ABX5LV71_9GAMM</name>
<comment type="caution">
    <text evidence="1">The sequence shown here is derived from an EMBL/GenBank/DDBJ whole genome shotgun (WGS) entry which is preliminary data.</text>
</comment>
<evidence type="ECO:0008006" key="3">
    <source>
        <dbReference type="Google" id="ProtNLM"/>
    </source>
</evidence>
<keyword evidence="2" id="KW-1185">Reference proteome</keyword>
<reference evidence="1 2" key="1">
    <citation type="submission" date="2015-03" db="EMBL/GenBank/DDBJ databases">
        <authorList>
            <person name="Krishnan R."/>
            <person name="Midha S."/>
            <person name="Patil P.B."/>
            <person name="Rameshkumar N."/>
        </authorList>
    </citation>
    <scope>NUCLEOTIDE SEQUENCE [LARGE SCALE GENOMIC DNA]</scope>
    <source>
        <strain evidence="1 2">L1E11</strain>
    </source>
</reference>
<evidence type="ECO:0000313" key="1">
    <source>
        <dbReference type="EMBL" id="PXF28605.1"/>
    </source>
</evidence>
<accession>A0ABX5LV71</accession>
<organism evidence="1 2">
    <name type="scientific">Pokkaliibacter plantistimulans</name>
    <dbReference type="NCBI Taxonomy" id="1635171"/>
    <lineage>
        <taxon>Bacteria</taxon>
        <taxon>Pseudomonadati</taxon>
        <taxon>Pseudomonadota</taxon>
        <taxon>Gammaproteobacteria</taxon>
        <taxon>Oceanospirillales</taxon>
        <taxon>Balneatrichaceae</taxon>
        <taxon>Pokkaliibacter</taxon>
    </lineage>
</organism>
<dbReference type="Proteomes" id="UP000248090">
    <property type="component" value="Unassembled WGS sequence"/>
</dbReference>
<dbReference type="RefSeq" id="WP_110190328.1">
    <property type="nucleotide sequence ID" value="NZ_CP177354.1"/>
</dbReference>
<evidence type="ECO:0000313" key="2">
    <source>
        <dbReference type="Proteomes" id="UP000248090"/>
    </source>
</evidence>